<dbReference type="AlphaFoldDB" id="A0AA88RE51"/>
<dbReference type="Pfam" id="PF07714">
    <property type="entry name" value="PK_Tyr_Ser-Thr"/>
    <property type="match status" value="2"/>
</dbReference>
<evidence type="ECO:0000313" key="4">
    <source>
        <dbReference type="EMBL" id="KAK2984503.1"/>
    </source>
</evidence>
<evidence type="ECO:0000256" key="1">
    <source>
        <dbReference type="ARBA" id="ARBA00022741"/>
    </source>
</evidence>
<dbReference type="PROSITE" id="PS50011">
    <property type="entry name" value="PROTEIN_KINASE_DOM"/>
    <property type="match status" value="1"/>
</dbReference>
<dbReference type="GO" id="GO:0005524">
    <property type="term" value="F:ATP binding"/>
    <property type="evidence" value="ECO:0007669"/>
    <property type="project" value="UniProtKB-KW"/>
</dbReference>
<reference evidence="4" key="1">
    <citation type="submission" date="2022-12" db="EMBL/GenBank/DDBJ databases">
        <title>Draft genome assemblies for two species of Escallonia (Escalloniales).</title>
        <authorList>
            <person name="Chanderbali A."/>
            <person name="Dervinis C."/>
            <person name="Anghel I."/>
            <person name="Soltis D."/>
            <person name="Soltis P."/>
            <person name="Zapata F."/>
        </authorList>
    </citation>
    <scope>NUCLEOTIDE SEQUENCE</scope>
    <source>
        <strain evidence="4">UCBG92.1500</strain>
        <tissue evidence="4">Leaf</tissue>
    </source>
</reference>
<accession>A0AA88RE51</accession>
<dbReference type="InterPro" id="IPR000719">
    <property type="entry name" value="Prot_kinase_dom"/>
</dbReference>
<organism evidence="4 5">
    <name type="scientific">Escallonia rubra</name>
    <dbReference type="NCBI Taxonomy" id="112253"/>
    <lineage>
        <taxon>Eukaryota</taxon>
        <taxon>Viridiplantae</taxon>
        <taxon>Streptophyta</taxon>
        <taxon>Embryophyta</taxon>
        <taxon>Tracheophyta</taxon>
        <taxon>Spermatophyta</taxon>
        <taxon>Magnoliopsida</taxon>
        <taxon>eudicotyledons</taxon>
        <taxon>Gunneridae</taxon>
        <taxon>Pentapetalae</taxon>
        <taxon>asterids</taxon>
        <taxon>campanulids</taxon>
        <taxon>Escalloniales</taxon>
        <taxon>Escalloniaceae</taxon>
        <taxon>Escallonia</taxon>
    </lineage>
</organism>
<dbReference type="GO" id="GO:0004672">
    <property type="term" value="F:protein kinase activity"/>
    <property type="evidence" value="ECO:0007669"/>
    <property type="project" value="InterPro"/>
</dbReference>
<dbReference type="PANTHER" id="PTHR46008:SF62">
    <property type="entry name" value="PROTEIN KINASE DOMAIN-CONTAINING PROTEIN"/>
    <property type="match status" value="1"/>
</dbReference>
<protein>
    <recommendedName>
        <fullName evidence="3">Protein kinase domain-containing protein</fullName>
    </recommendedName>
</protein>
<evidence type="ECO:0000256" key="2">
    <source>
        <dbReference type="ARBA" id="ARBA00022840"/>
    </source>
</evidence>
<dbReference type="PANTHER" id="PTHR46008">
    <property type="entry name" value="LEAF RUST 10 DISEASE-RESISTANCE LOCUS RECEPTOR-LIKE PROTEIN KINASE-LIKE 1.4"/>
    <property type="match status" value="1"/>
</dbReference>
<comment type="caution">
    <text evidence="4">The sequence shown here is derived from an EMBL/GenBank/DDBJ whole genome shotgun (WGS) entry which is preliminary data.</text>
</comment>
<dbReference type="SUPFAM" id="SSF56112">
    <property type="entry name" value="Protein kinase-like (PK-like)"/>
    <property type="match status" value="1"/>
</dbReference>
<dbReference type="Gene3D" id="1.10.510.10">
    <property type="entry name" value="Transferase(Phosphotransferase) domain 1"/>
    <property type="match status" value="1"/>
</dbReference>
<feature type="domain" description="Protein kinase" evidence="3">
    <location>
        <begin position="1"/>
        <end position="215"/>
    </location>
</feature>
<dbReference type="EMBL" id="JAVXUO010001224">
    <property type="protein sequence ID" value="KAK2984503.1"/>
    <property type="molecule type" value="Genomic_DNA"/>
</dbReference>
<name>A0AA88RE51_9ASTE</name>
<keyword evidence="1" id="KW-0547">Nucleotide-binding</keyword>
<dbReference type="Gene3D" id="3.30.200.20">
    <property type="entry name" value="Phosphorylase Kinase, domain 1"/>
    <property type="match status" value="1"/>
</dbReference>
<evidence type="ECO:0000313" key="5">
    <source>
        <dbReference type="Proteomes" id="UP001187471"/>
    </source>
</evidence>
<gene>
    <name evidence="4" type="ORF">RJ640_016889</name>
</gene>
<dbReference type="Proteomes" id="UP001187471">
    <property type="component" value="Unassembled WGS sequence"/>
</dbReference>
<dbReference type="InterPro" id="IPR001245">
    <property type="entry name" value="Ser-Thr/Tyr_kinase_cat_dom"/>
</dbReference>
<sequence>MMSGAGKLHNDEWVAIKKLRHQDTEGIKQIMNEINVLSSVSRPNLVRLLGCCVEKGEHILVYEYMPNGTLSQHQQRGRDYNFNSEVADFGLCRLVMTDDSHISTAPQGNPFYVDPQYHQNLHLYEKSDVYSFGVVLVEIITTMKMVDFWQHHTEINLAALGIDIIGKCHVDEIIDTFLDPYRDAWTLTSIHKVAELAFRCLAFHRGMREIQEFFS</sequence>
<keyword evidence="2" id="KW-0067">ATP-binding</keyword>
<proteinExistence type="predicted"/>
<dbReference type="InterPro" id="IPR011009">
    <property type="entry name" value="Kinase-like_dom_sf"/>
</dbReference>
<evidence type="ECO:0000259" key="3">
    <source>
        <dbReference type="PROSITE" id="PS50011"/>
    </source>
</evidence>
<keyword evidence="5" id="KW-1185">Reference proteome</keyword>